<dbReference type="PANTHER" id="PTHR43304">
    <property type="entry name" value="PHYTOCHROME-LIKE PROTEIN CPH1"/>
    <property type="match status" value="1"/>
</dbReference>
<sequence>MGIPPEENPLDDLLIAKYLHDVDKKEFISILQQAIESKRDKITLEFRLAAANDRIIWALFKAGIIYGKEDKPVRAVGSLSNITTLKEAQTKLRESEAKYKLISENSSDCICLHELNGRFVFASPSSKEVLGYTPMELQKLRLREIIAPEYLYKVSDTMLSVIEGKLKTVSITFQAKNKEGELEWLETVGGAILDDNGEAIFLQTSTRNVTDRVEAQQKLKESEERYKLITENSNDIVTLMDLEGNYLFVTPSVKESMGYEVEEMLGRNALEFVHPEDVSAIEKDFTESLEKRIKEKTSYFRYKHKNGEWRWIQATGGLIFDEEDKPIYWRANKIDITEKKITEEKLRAKEEQYKLVSENSADVICLHKLDGSYTFVSPSCERLEGYSVEEKMEMTLEEFIHPDDSKRALEVFRDTIANKSTNVMTQYRIQKKDGEYFWAGVSMSAVMNQENKVQFVLTSTRDISEIVKVIEKERQLNKLKSSFISMASHEFRTPLTTIQSSNELISMYLDNRPEMPDNKLVKHVTRIRTELDRLNSLLKDVFTLGRLDVGKTHLKKEITSLTGIVKQVIQECQVQYKDRSVGLTVEGKERQLLLDSQLISHAISNLISNALKYSGAKKDPDVVLKFSDNGISVVVNDYGIGIPERDQPNLFESFSRASNVGDIEGTGLGLVIVKQFIEMHGGTITFSSEVGKGTSFYVDIPNV</sequence>
<dbReference type="Pfam" id="PF08447">
    <property type="entry name" value="PAS_3"/>
    <property type="match status" value="3"/>
</dbReference>
<dbReference type="InterPro" id="IPR003661">
    <property type="entry name" value="HisK_dim/P_dom"/>
</dbReference>
<dbReference type="OrthoDB" id="9808408at2"/>
<name>A0A150XFT5_9BACT</name>
<dbReference type="CDD" id="cd00075">
    <property type="entry name" value="HATPase"/>
    <property type="match status" value="1"/>
</dbReference>
<accession>A0A150XFT5</accession>
<feature type="domain" description="PAC" evidence="8">
    <location>
        <begin position="423"/>
        <end position="475"/>
    </location>
</feature>
<feature type="domain" description="Histidine kinase" evidence="6">
    <location>
        <begin position="486"/>
        <end position="703"/>
    </location>
</feature>
<dbReference type="EMBL" id="LRPC01000001">
    <property type="protein sequence ID" value="KYG77589.1"/>
    <property type="molecule type" value="Genomic_DNA"/>
</dbReference>
<dbReference type="NCBIfam" id="TIGR00229">
    <property type="entry name" value="sensory_box"/>
    <property type="match status" value="3"/>
</dbReference>
<protein>
    <recommendedName>
        <fullName evidence="2">histidine kinase</fullName>
        <ecNumber evidence="2">2.7.13.3</ecNumber>
    </recommendedName>
</protein>
<dbReference type="SUPFAM" id="SSF55785">
    <property type="entry name" value="PYP-like sensor domain (PAS domain)"/>
    <property type="match status" value="4"/>
</dbReference>
<dbReference type="RefSeq" id="WP_068216089.1">
    <property type="nucleotide sequence ID" value="NZ_LRPC01000001.1"/>
</dbReference>
<dbReference type="InterPro" id="IPR005467">
    <property type="entry name" value="His_kinase_dom"/>
</dbReference>
<dbReference type="PANTHER" id="PTHR43304:SF1">
    <property type="entry name" value="PAC DOMAIN-CONTAINING PROTEIN"/>
    <property type="match status" value="1"/>
</dbReference>
<keyword evidence="4" id="KW-0808">Transferase</keyword>
<evidence type="ECO:0000256" key="3">
    <source>
        <dbReference type="ARBA" id="ARBA00022553"/>
    </source>
</evidence>
<dbReference type="EC" id="2.7.13.3" evidence="2"/>
<dbReference type="Gene3D" id="3.30.450.20">
    <property type="entry name" value="PAS domain"/>
    <property type="match status" value="4"/>
</dbReference>
<feature type="domain" description="PAC" evidence="8">
    <location>
        <begin position="42"/>
        <end position="94"/>
    </location>
</feature>
<dbReference type="InterPro" id="IPR000700">
    <property type="entry name" value="PAS-assoc_C"/>
</dbReference>
<dbReference type="PRINTS" id="PR00344">
    <property type="entry name" value="BCTRLSENSOR"/>
</dbReference>
<dbReference type="PROSITE" id="PS50113">
    <property type="entry name" value="PAC"/>
    <property type="match status" value="4"/>
</dbReference>
<feature type="domain" description="PAS" evidence="7">
    <location>
        <begin position="95"/>
        <end position="165"/>
    </location>
</feature>
<dbReference type="Pfam" id="PF02518">
    <property type="entry name" value="HATPase_c"/>
    <property type="match status" value="1"/>
</dbReference>
<keyword evidence="10" id="KW-1185">Reference proteome</keyword>
<dbReference type="PROSITE" id="PS50109">
    <property type="entry name" value="HIS_KIN"/>
    <property type="match status" value="1"/>
</dbReference>
<evidence type="ECO:0000256" key="1">
    <source>
        <dbReference type="ARBA" id="ARBA00000085"/>
    </source>
</evidence>
<reference evidence="9 10" key="1">
    <citation type="submission" date="2016-01" db="EMBL/GenBank/DDBJ databases">
        <title>Genome sequencing of Roseivirga spongicola UST030701-084.</title>
        <authorList>
            <person name="Selvaratnam C."/>
            <person name="Thevarajoo S."/>
            <person name="Goh K.M."/>
            <person name="Ee R."/>
            <person name="Chan K.-G."/>
            <person name="Chong C.S."/>
        </authorList>
    </citation>
    <scope>NUCLEOTIDE SEQUENCE [LARGE SCALE GENOMIC DNA]</scope>
    <source>
        <strain evidence="9 10">UST030701-084</strain>
    </source>
</reference>
<dbReference type="GO" id="GO:0000155">
    <property type="term" value="F:phosphorelay sensor kinase activity"/>
    <property type="evidence" value="ECO:0007669"/>
    <property type="project" value="InterPro"/>
</dbReference>
<dbReference type="Proteomes" id="UP000075606">
    <property type="component" value="Unassembled WGS sequence"/>
</dbReference>
<dbReference type="STRING" id="333140.AWW68_02110"/>
<feature type="domain" description="PAC" evidence="8">
    <location>
        <begin position="296"/>
        <end position="348"/>
    </location>
</feature>
<comment type="catalytic activity">
    <reaction evidence="1">
        <text>ATP + protein L-histidine = ADP + protein N-phospho-L-histidine.</text>
        <dbReference type="EC" id="2.7.13.3"/>
    </reaction>
</comment>
<dbReference type="Pfam" id="PF00512">
    <property type="entry name" value="HisKA"/>
    <property type="match status" value="1"/>
</dbReference>
<feature type="domain" description="PAS" evidence="7">
    <location>
        <begin position="222"/>
        <end position="292"/>
    </location>
</feature>
<gene>
    <name evidence="9" type="ORF">AWW68_02110</name>
</gene>
<dbReference type="InterPro" id="IPR001610">
    <property type="entry name" value="PAC"/>
</dbReference>
<dbReference type="SUPFAM" id="SSF47384">
    <property type="entry name" value="Homodimeric domain of signal transducing histidine kinase"/>
    <property type="match status" value="1"/>
</dbReference>
<dbReference type="SMART" id="SM00086">
    <property type="entry name" value="PAC"/>
    <property type="match status" value="4"/>
</dbReference>
<evidence type="ECO:0000313" key="10">
    <source>
        <dbReference type="Proteomes" id="UP000075606"/>
    </source>
</evidence>
<evidence type="ECO:0000256" key="5">
    <source>
        <dbReference type="ARBA" id="ARBA00022777"/>
    </source>
</evidence>
<dbReference type="CDD" id="cd00130">
    <property type="entry name" value="PAS"/>
    <property type="match status" value="4"/>
</dbReference>
<dbReference type="SUPFAM" id="SSF55874">
    <property type="entry name" value="ATPase domain of HSP90 chaperone/DNA topoisomerase II/histidine kinase"/>
    <property type="match status" value="1"/>
</dbReference>
<dbReference type="InterPro" id="IPR036890">
    <property type="entry name" value="HATPase_C_sf"/>
</dbReference>
<proteinExistence type="predicted"/>
<keyword evidence="3" id="KW-0597">Phosphoprotein</keyword>
<feature type="domain" description="PAS" evidence="7">
    <location>
        <begin position="349"/>
        <end position="419"/>
    </location>
</feature>
<feature type="domain" description="PAC" evidence="8">
    <location>
        <begin position="169"/>
        <end position="221"/>
    </location>
</feature>
<dbReference type="Gene3D" id="1.10.287.130">
    <property type="match status" value="1"/>
</dbReference>
<keyword evidence="5" id="KW-0418">Kinase</keyword>
<dbReference type="FunFam" id="3.30.565.10:FF:000006">
    <property type="entry name" value="Sensor histidine kinase WalK"/>
    <property type="match status" value="1"/>
</dbReference>
<dbReference type="InterPro" id="IPR000014">
    <property type="entry name" value="PAS"/>
</dbReference>
<evidence type="ECO:0000259" key="6">
    <source>
        <dbReference type="PROSITE" id="PS50109"/>
    </source>
</evidence>
<dbReference type="CDD" id="cd00082">
    <property type="entry name" value="HisKA"/>
    <property type="match status" value="1"/>
</dbReference>
<comment type="caution">
    <text evidence="9">The sequence shown here is derived from an EMBL/GenBank/DDBJ whole genome shotgun (WGS) entry which is preliminary data.</text>
</comment>
<dbReference type="SMART" id="SM00091">
    <property type="entry name" value="PAS"/>
    <property type="match status" value="3"/>
</dbReference>
<dbReference type="Gene3D" id="3.30.565.10">
    <property type="entry name" value="Histidine kinase-like ATPase, C-terminal domain"/>
    <property type="match status" value="1"/>
</dbReference>
<evidence type="ECO:0000256" key="4">
    <source>
        <dbReference type="ARBA" id="ARBA00022679"/>
    </source>
</evidence>
<dbReference type="InterPro" id="IPR004358">
    <property type="entry name" value="Sig_transdc_His_kin-like_C"/>
</dbReference>
<dbReference type="InterPro" id="IPR035965">
    <property type="entry name" value="PAS-like_dom_sf"/>
</dbReference>
<organism evidence="9 10">
    <name type="scientific">Roseivirga spongicola</name>
    <dbReference type="NCBI Taxonomy" id="333140"/>
    <lineage>
        <taxon>Bacteria</taxon>
        <taxon>Pseudomonadati</taxon>
        <taxon>Bacteroidota</taxon>
        <taxon>Cytophagia</taxon>
        <taxon>Cytophagales</taxon>
        <taxon>Roseivirgaceae</taxon>
        <taxon>Roseivirga</taxon>
    </lineage>
</organism>
<evidence type="ECO:0000259" key="7">
    <source>
        <dbReference type="PROSITE" id="PS50112"/>
    </source>
</evidence>
<dbReference type="SMART" id="SM00387">
    <property type="entry name" value="HATPase_c"/>
    <property type="match status" value="1"/>
</dbReference>
<evidence type="ECO:0000313" key="9">
    <source>
        <dbReference type="EMBL" id="KYG77589.1"/>
    </source>
</evidence>
<evidence type="ECO:0000256" key="2">
    <source>
        <dbReference type="ARBA" id="ARBA00012438"/>
    </source>
</evidence>
<dbReference type="PROSITE" id="PS50112">
    <property type="entry name" value="PAS"/>
    <property type="match status" value="3"/>
</dbReference>
<dbReference type="AlphaFoldDB" id="A0A150XFT5"/>
<evidence type="ECO:0000259" key="8">
    <source>
        <dbReference type="PROSITE" id="PS50113"/>
    </source>
</evidence>
<dbReference type="InterPro" id="IPR052162">
    <property type="entry name" value="Sensor_kinase/Photoreceptor"/>
</dbReference>
<dbReference type="InterPro" id="IPR013655">
    <property type="entry name" value="PAS_fold_3"/>
</dbReference>
<dbReference type="SMART" id="SM00388">
    <property type="entry name" value="HisKA"/>
    <property type="match status" value="1"/>
</dbReference>
<dbReference type="InterPro" id="IPR036097">
    <property type="entry name" value="HisK_dim/P_sf"/>
</dbReference>
<dbReference type="InterPro" id="IPR003594">
    <property type="entry name" value="HATPase_dom"/>
</dbReference>